<name>A0A7J9CTP2_GOSGO</name>
<dbReference type="AlphaFoldDB" id="A0A7J9CTP2"/>
<comment type="caution">
    <text evidence="2">The sequence shown here is derived from an EMBL/GenBank/DDBJ whole genome shotgun (WGS) entry which is preliminary data.</text>
</comment>
<evidence type="ECO:0000256" key="1">
    <source>
        <dbReference type="SAM" id="MobiDB-lite"/>
    </source>
</evidence>
<evidence type="ECO:0000313" key="3">
    <source>
        <dbReference type="Proteomes" id="UP000593579"/>
    </source>
</evidence>
<feature type="region of interest" description="Disordered" evidence="1">
    <location>
        <begin position="46"/>
        <end position="85"/>
    </location>
</feature>
<proteinExistence type="predicted"/>
<accession>A0A7J9CTP2</accession>
<dbReference type="EMBL" id="JABEZY010000013">
    <property type="protein sequence ID" value="MBA0751867.1"/>
    <property type="molecule type" value="Genomic_DNA"/>
</dbReference>
<sequence length="85" mass="9078">MVSIEMERVNVLTSVPIDLLEVLDSDKASIAFDCISVVIMGCATRPGSAWPDGSPEKLEGSGKNIGPKYGFGQKRGPFRKPTGPQ</sequence>
<protein>
    <submittedName>
        <fullName evidence="2">Uncharacterized protein</fullName>
    </submittedName>
</protein>
<feature type="non-terminal residue" evidence="2">
    <location>
        <position position="85"/>
    </location>
</feature>
<reference evidence="2 3" key="1">
    <citation type="journal article" date="2019" name="Genome Biol. Evol.">
        <title>Insights into the evolution of the New World diploid cottons (Gossypium, subgenus Houzingenia) based on genome sequencing.</title>
        <authorList>
            <person name="Grover C.E."/>
            <person name="Arick M.A. 2nd"/>
            <person name="Thrash A."/>
            <person name="Conover J.L."/>
            <person name="Sanders W.S."/>
            <person name="Peterson D.G."/>
            <person name="Frelichowski J.E."/>
            <person name="Scheffler J.A."/>
            <person name="Scheffler B.E."/>
            <person name="Wendel J.F."/>
        </authorList>
    </citation>
    <scope>NUCLEOTIDE SEQUENCE [LARGE SCALE GENOMIC DNA]</scope>
    <source>
        <strain evidence="2">5</strain>
        <tissue evidence="2">Leaf</tissue>
    </source>
</reference>
<gene>
    <name evidence="2" type="ORF">Gogos_000760</name>
</gene>
<keyword evidence="3" id="KW-1185">Reference proteome</keyword>
<evidence type="ECO:0000313" key="2">
    <source>
        <dbReference type="EMBL" id="MBA0751867.1"/>
    </source>
</evidence>
<dbReference type="Proteomes" id="UP000593579">
    <property type="component" value="Unassembled WGS sequence"/>
</dbReference>
<organism evidence="2 3">
    <name type="scientific">Gossypium gossypioides</name>
    <name type="common">Mexican cotton</name>
    <name type="synonym">Selera gossypioides</name>
    <dbReference type="NCBI Taxonomy" id="34282"/>
    <lineage>
        <taxon>Eukaryota</taxon>
        <taxon>Viridiplantae</taxon>
        <taxon>Streptophyta</taxon>
        <taxon>Embryophyta</taxon>
        <taxon>Tracheophyta</taxon>
        <taxon>Spermatophyta</taxon>
        <taxon>Magnoliopsida</taxon>
        <taxon>eudicotyledons</taxon>
        <taxon>Gunneridae</taxon>
        <taxon>Pentapetalae</taxon>
        <taxon>rosids</taxon>
        <taxon>malvids</taxon>
        <taxon>Malvales</taxon>
        <taxon>Malvaceae</taxon>
        <taxon>Malvoideae</taxon>
        <taxon>Gossypium</taxon>
    </lineage>
</organism>